<protein>
    <recommendedName>
        <fullName evidence="4">Transposase</fullName>
    </recommendedName>
</protein>
<dbReference type="EMBL" id="WNDS01000001">
    <property type="protein sequence ID" value="KAF1017654.1"/>
    <property type="molecule type" value="Genomic_DNA"/>
</dbReference>
<gene>
    <name evidence="2" type="ORF">GAK31_00922</name>
</gene>
<comment type="caution">
    <text evidence="2">The sequence shown here is derived from an EMBL/GenBank/DDBJ whole genome shotgun (WGS) entry which is preliminary data.</text>
</comment>
<name>A0A7V8JNN1_STEMA</name>
<reference evidence="3" key="1">
    <citation type="journal article" date="2020" name="MBio">
        <title>Horizontal gene transfer to a defensive symbiont with a reduced genome amongst a multipartite beetle microbiome.</title>
        <authorList>
            <person name="Waterworth S.C."/>
            <person name="Florez L.V."/>
            <person name="Rees E.R."/>
            <person name="Hertweck C."/>
            <person name="Kaltenpoth M."/>
            <person name="Kwan J.C."/>
        </authorList>
    </citation>
    <scope>NUCLEOTIDE SEQUENCE [LARGE SCALE GENOMIC DNA]</scope>
</reference>
<sequence length="97" mass="11314">MAKQITQGMRDEAVRLVVVEGQTVRDVCQLLDVGPTALRRWIEQWRRIHDPLAEAPPVDAQVRIAELEAQNRRLKEERDLLKKSIAFFIRDSDHRSK</sequence>
<organism evidence="2 3">
    <name type="scientific">Stenotrophomonas maltophilia</name>
    <name type="common">Pseudomonas maltophilia</name>
    <name type="synonym">Xanthomonas maltophilia</name>
    <dbReference type="NCBI Taxonomy" id="40324"/>
    <lineage>
        <taxon>Bacteria</taxon>
        <taxon>Pseudomonadati</taxon>
        <taxon>Pseudomonadota</taxon>
        <taxon>Gammaproteobacteria</taxon>
        <taxon>Lysobacterales</taxon>
        <taxon>Lysobacteraceae</taxon>
        <taxon>Stenotrophomonas</taxon>
        <taxon>Stenotrophomonas maltophilia group</taxon>
    </lineage>
</organism>
<dbReference type="SUPFAM" id="SSF46689">
    <property type="entry name" value="Homeodomain-like"/>
    <property type="match status" value="1"/>
</dbReference>
<comment type="similarity">
    <text evidence="1">Belongs to the transposase 8 family.</text>
</comment>
<evidence type="ECO:0000313" key="3">
    <source>
        <dbReference type="Proteomes" id="UP000487117"/>
    </source>
</evidence>
<dbReference type="GO" id="GO:0003677">
    <property type="term" value="F:DNA binding"/>
    <property type="evidence" value="ECO:0007669"/>
    <property type="project" value="InterPro"/>
</dbReference>
<evidence type="ECO:0000313" key="2">
    <source>
        <dbReference type="EMBL" id="KAF1017654.1"/>
    </source>
</evidence>
<dbReference type="InterPro" id="IPR009057">
    <property type="entry name" value="Homeodomain-like_sf"/>
</dbReference>
<dbReference type="Gene3D" id="1.10.10.60">
    <property type="entry name" value="Homeodomain-like"/>
    <property type="match status" value="1"/>
</dbReference>
<dbReference type="GO" id="GO:0006313">
    <property type="term" value="P:DNA transposition"/>
    <property type="evidence" value="ECO:0007669"/>
    <property type="project" value="InterPro"/>
</dbReference>
<proteinExistence type="inferred from homology"/>
<evidence type="ECO:0008006" key="4">
    <source>
        <dbReference type="Google" id="ProtNLM"/>
    </source>
</evidence>
<dbReference type="Pfam" id="PF01527">
    <property type="entry name" value="HTH_Tnp_1"/>
    <property type="match status" value="1"/>
</dbReference>
<dbReference type="AlphaFoldDB" id="A0A7V8JNN1"/>
<evidence type="ECO:0000256" key="1">
    <source>
        <dbReference type="ARBA" id="ARBA00009964"/>
    </source>
</evidence>
<dbReference type="GO" id="GO:0004803">
    <property type="term" value="F:transposase activity"/>
    <property type="evidence" value="ECO:0007669"/>
    <property type="project" value="InterPro"/>
</dbReference>
<accession>A0A7V8JNN1</accession>
<dbReference type="Proteomes" id="UP000487117">
    <property type="component" value="Unassembled WGS sequence"/>
</dbReference>
<dbReference type="InterPro" id="IPR002514">
    <property type="entry name" value="Transposase_8"/>
</dbReference>